<reference evidence="11" key="1">
    <citation type="submission" date="2023-02" db="EMBL/GenBank/DDBJ databases">
        <title>Actinomadura rubrobrunea NBRC 14622.</title>
        <authorList>
            <person name="Ichikawa N."/>
            <person name="Sato H."/>
            <person name="Tonouchi N."/>
        </authorList>
    </citation>
    <scope>NUCLEOTIDE SEQUENCE</scope>
    <source>
        <strain evidence="11">NBRC 14622</strain>
    </source>
</reference>
<evidence type="ECO:0000313" key="11">
    <source>
        <dbReference type="EMBL" id="GLW62022.1"/>
    </source>
</evidence>
<evidence type="ECO:0000256" key="5">
    <source>
        <dbReference type="ARBA" id="ARBA00022777"/>
    </source>
</evidence>
<keyword evidence="9" id="KW-1133">Transmembrane helix</keyword>
<feature type="compositionally biased region" description="Low complexity" evidence="8">
    <location>
        <begin position="375"/>
        <end position="387"/>
    </location>
</feature>
<dbReference type="Gene3D" id="1.10.510.10">
    <property type="entry name" value="Transferase(Phosphotransferase) domain 1"/>
    <property type="match status" value="1"/>
</dbReference>
<feature type="region of interest" description="Disordered" evidence="8">
    <location>
        <begin position="269"/>
        <end position="332"/>
    </location>
</feature>
<keyword evidence="6 7" id="KW-0067">ATP-binding</keyword>
<dbReference type="SUPFAM" id="SSF56112">
    <property type="entry name" value="Protein kinase-like (PK-like)"/>
    <property type="match status" value="1"/>
</dbReference>
<proteinExistence type="predicted"/>
<gene>
    <name evidence="11" type="ORF">Arub01_02660</name>
</gene>
<feature type="region of interest" description="Disordered" evidence="8">
    <location>
        <begin position="464"/>
        <end position="486"/>
    </location>
</feature>
<evidence type="ECO:0000256" key="3">
    <source>
        <dbReference type="ARBA" id="ARBA00022679"/>
    </source>
</evidence>
<dbReference type="PROSITE" id="PS00107">
    <property type="entry name" value="PROTEIN_KINASE_ATP"/>
    <property type="match status" value="1"/>
</dbReference>
<dbReference type="CDD" id="cd14014">
    <property type="entry name" value="STKc_PknB_like"/>
    <property type="match status" value="1"/>
</dbReference>
<accession>A0A9W6PSE2</accession>
<dbReference type="InterPro" id="IPR011009">
    <property type="entry name" value="Kinase-like_dom_sf"/>
</dbReference>
<protein>
    <recommendedName>
        <fullName evidence="1">non-specific serine/threonine protein kinase</fullName>
        <ecNumber evidence="1">2.7.11.1</ecNumber>
    </recommendedName>
</protein>
<dbReference type="Gene3D" id="3.30.200.20">
    <property type="entry name" value="Phosphorylase Kinase, domain 1"/>
    <property type="match status" value="1"/>
</dbReference>
<evidence type="ECO:0000313" key="12">
    <source>
        <dbReference type="Proteomes" id="UP001165124"/>
    </source>
</evidence>
<dbReference type="PANTHER" id="PTHR43289:SF6">
    <property type="entry name" value="SERINE_THREONINE-PROTEIN KINASE NEKL-3"/>
    <property type="match status" value="1"/>
</dbReference>
<organism evidence="11 12">
    <name type="scientific">Actinomadura rubrobrunea</name>
    <dbReference type="NCBI Taxonomy" id="115335"/>
    <lineage>
        <taxon>Bacteria</taxon>
        <taxon>Bacillati</taxon>
        <taxon>Actinomycetota</taxon>
        <taxon>Actinomycetes</taxon>
        <taxon>Streptosporangiales</taxon>
        <taxon>Thermomonosporaceae</taxon>
        <taxon>Actinomadura</taxon>
    </lineage>
</organism>
<name>A0A9W6PSE2_9ACTN</name>
<dbReference type="Proteomes" id="UP001165124">
    <property type="component" value="Unassembled WGS sequence"/>
</dbReference>
<dbReference type="EMBL" id="BSRZ01000001">
    <property type="protein sequence ID" value="GLW62022.1"/>
    <property type="molecule type" value="Genomic_DNA"/>
</dbReference>
<evidence type="ECO:0000259" key="10">
    <source>
        <dbReference type="PROSITE" id="PS50011"/>
    </source>
</evidence>
<keyword evidence="2" id="KW-0723">Serine/threonine-protein kinase</keyword>
<feature type="domain" description="Protein kinase" evidence="10">
    <location>
        <begin position="11"/>
        <end position="265"/>
    </location>
</feature>
<keyword evidence="3" id="KW-0808">Transferase</keyword>
<keyword evidence="9" id="KW-0472">Membrane</keyword>
<dbReference type="Pfam" id="PF00069">
    <property type="entry name" value="Pkinase"/>
    <property type="match status" value="1"/>
</dbReference>
<dbReference type="InterPro" id="IPR017441">
    <property type="entry name" value="Protein_kinase_ATP_BS"/>
</dbReference>
<keyword evidence="12" id="KW-1185">Reference proteome</keyword>
<dbReference type="PROSITE" id="PS50011">
    <property type="entry name" value="PROTEIN_KINASE_DOM"/>
    <property type="match status" value="1"/>
</dbReference>
<evidence type="ECO:0000256" key="1">
    <source>
        <dbReference type="ARBA" id="ARBA00012513"/>
    </source>
</evidence>
<keyword evidence="4 7" id="KW-0547">Nucleotide-binding</keyword>
<dbReference type="InterPro" id="IPR000719">
    <property type="entry name" value="Prot_kinase_dom"/>
</dbReference>
<evidence type="ECO:0000256" key="4">
    <source>
        <dbReference type="ARBA" id="ARBA00022741"/>
    </source>
</evidence>
<comment type="caution">
    <text evidence="11">The sequence shown here is derived from an EMBL/GenBank/DDBJ whole genome shotgun (WGS) entry which is preliminary data.</text>
</comment>
<dbReference type="GO" id="GO:0005524">
    <property type="term" value="F:ATP binding"/>
    <property type="evidence" value="ECO:0007669"/>
    <property type="project" value="UniProtKB-UniRule"/>
</dbReference>
<keyword evidence="5" id="KW-0418">Kinase</keyword>
<dbReference type="RefSeq" id="WP_067916156.1">
    <property type="nucleotide sequence ID" value="NZ_BSRZ01000001.1"/>
</dbReference>
<dbReference type="PROSITE" id="PS00108">
    <property type="entry name" value="PROTEIN_KINASE_ST"/>
    <property type="match status" value="1"/>
</dbReference>
<dbReference type="SMART" id="SM00220">
    <property type="entry name" value="S_TKc"/>
    <property type="match status" value="1"/>
</dbReference>
<evidence type="ECO:0000256" key="2">
    <source>
        <dbReference type="ARBA" id="ARBA00022527"/>
    </source>
</evidence>
<sequence>MTGARVLAGRYRLVERLGQGAMGVVWRARDEELGREVAVKELLLPGHLDAAQREHAAWRAIREARAAAALDHESIVTVHDVVMDEGRPCIVMDLLPGRSLDAVLADRGALPPDQAARVGLDVLRALRAAHERGVQHRDVKPANVFLRDDGRAVLTDFGIAALEGDATLTREGSLIGSPAYMAPERARHERGGPESDLWSLGATLYALVEGRPPFARATLMGTLAAVLTEEPAPPRAAGPLTPVIMGLLVKDPAARLPAADAEDALRAVASGGAPPPLPAEFRTVPPRPLPTVPTAAPSGPPVSAGPTVPSGPSGPAVPSGPSGPAVPSGARRRRGRGLLLPLATGAAVTAAAVGITIAVVLHAQERVQSRERTRSPGPSRSAGAASSEPVRFTAPPSACGTISADQAARLVPGFSAQADSSPEHSTGLPRSECRWSDVGSSARGAPNLRVTLVADRTVAAARTRYRNERDSAQPPRTPDPEHAFRDVSGLGDEAFLVEDRPEERRATVVYRVANLTAEIEYEAGGRTSGELREQALRAARWVEAAVERRR</sequence>
<dbReference type="PANTHER" id="PTHR43289">
    <property type="entry name" value="MITOGEN-ACTIVATED PROTEIN KINASE KINASE KINASE 20-RELATED"/>
    <property type="match status" value="1"/>
</dbReference>
<evidence type="ECO:0000256" key="6">
    <source>
        <dbReference type="ARBA" id="ARBA00022840"/>
    </source>
</evidence>
<keyword evidence="9" id="KW-0812">Transmembrane</keyword>
<evidence type="ECO:0000256" key="9">
    <source>
        <dbReference type="SAM" id="Phobius"/>
    </source>
</evidence>
<dbReference type="AlphaFoldDB" id="A0A9W6PSE2"/>
<evidence type="ECO:0000256" key="7">
    <source>
        <dbReference type="PROSITE-ProRule" id="PRU10141"/>
    </source>
</evidence>
<dbReference type="GO" id="GO:0004674">
    <property type="term" value="F:protein serine/threonine kinase activity"/>
    <property type="evidence" value="ECO:0007669"/>
    <property type="project" value="UniProtKB-KW"/>
</dbReference>
<dbReference type="InterPro" id="IPR008271">
    <property type="entry name" value="Ser/Thr_kinase_AS"/>
</dbReference>
<feature type="region of interest" description="Disordered" evidence="8">
    <location>
        <begin position="415"/>
        <end position="441"/>
    </location>
</feature>
<feature type="region of interest" description="Disordered" evidence="8">
    <location>
        <begin position="367"/>
        <end position="399"/>
    </location>
</feature>
<dbReference type="EC" id="2.7.11.1" evidence="1"/>
<feature type="compositionally biased region" description="Low complexity" evidence="8">
    <location>
        <begin position="292"/>
        <end position="329"/>
    </location>
</feature>
<evidence type="ECO:0000256" key="8">
    <source>
        <dbReference type="SAM" id="MobiDB-lite"/>
    </source>
</evidence>
<feature type="binding site" evidence="7">
    <location>
        <position position="40"/>
    </location>
    <ligand>
        <name>ATP</name>
        <dbReference type="ChEBI" id="CHEBI:30616"/>
    </ligand>
</feature>
<feature type="transmembrane region" description="Helical" evidence="9">
    <location>
        <begin position="338"/>
        <end position="361"/>
    </location>
</feature>